<name>C1MST8_MICPC</name>
<evidence type="ECO:0000256" key="2">
    <source>
        <dbReference type="ARBA" id="ARBA00022723"/>
    </source>
</evidence>
<evidence type="ECO:0000256" key="5">
    <source>
        <dbReference type="ARBA" id="ARBA00023242"/>
    </source>
</evidence>
<keyword evidence="4" id="KW-0862">Zinc</keyword>
<dbReference type="KEGG" id="mpp:MICPUCDRAFT_16829"/>
<reference evidence="7 8" key="1">
    <citation type="journal article" date="2009" name="Science">
        <title>Green evolution and dynamic adaptations revealed by genomes of the marine picoeukaryotes Micromonas.</title>
        <authorList>
            <person name="Worden A.Z."/>
            <person name="Lee J.H."/>
            <person name="Mock T."/>
            <person name="Rouze P."/>
            <person name="Simmons M.P."/>
            <person name="Aerts A.L."/>
            <person name="Allen A.E."/>
            <person name="Cuvelier M.L."/>
            <person name="Derelle E."/>
            <person name="Everett M.V."/>
            <person name="Foulon E."/>
            <person name="Grimwood J."/>
            <person name="Gundlach H."/>
            <person name="Henrissat B."/>
            <person name="Napoli C."/>
            <person name="McDonald S.M."/>
            <person name="Parker M.S."/>
            <person name="Rombauts S."/>
            <person name="Salamov A."/>
            <person name="Von Dassow P."/>
            <person name="Badger J.H."/>
            <person name="Coutinho P.M."/>
            <person name="Demir E."/>
            <person name="Dubchak I."/>
            <person name="Gentemann C."/>
            <person name="Eikrem W."/>
            <person name="Gready J.E."/>
            <person name="John U."/>
            <person name="Lanier W."/>
            <person name="Lindquist E.A."/>
            <person name="Lucas S."/>
            <person name="Mayer K.F."/>
            <person name="Moreau H."/>
            <person name="Not F."/>
            <person name="Otillar R."/>
            <person name="Panaud O."/>
            <person name="Pangilinan J."/>
            <person name="Paulsen I."/>
            <person name="Piegu B."/>
            <person name="Poliakov A."/>
            <person name="Robbens S."/>
            <person name="Schmutz J."/>
            <person name="Toulza E."/>
            <person name="Wyss T."/>
            <person name="Zelensky A."/>
            <person name="Zhou K."/>
            <person name="Armbrust E.V."/>
            <person name="Bhattacharya D."/>
            <person name="Goodenough U.W."/>
            <person name="Van de Peer Y."/>
            <person name="Grigoriev I.V."/>
        </authorList>
    </citation>
    <scope>NUCLEOTIDE SEQUENCE [LARGE SCALE GENOMIC DNA]</scope>
    <source>
        <strain evidence="7 8">CCMP1545</strain>
    </source>
</reference>
<keyword evidence="3" id="KW-0863">Zinc-finger</keyword>
<dbReference type="Proteomes" id="UP000001876">
    <property type="component" value="Unassembled WGS sequence"/>
</dbReference>
<evidence type="ECO:0000313" key="8">
    <source>
        <dbReference type="Proteomes" id="UP000001876"/>
    </source>
</evidence>
<evidence type="ECO:0000259" key="6">
    <source>
        <dbReference type="PROSITE" id="PS51805"/>
    </source>
</evidence>
<proteinExistence type="predicted"/>
<dbReference type="InterPro" id="IPR013083">
    <property type="entry name" value="Znf_RING/FYVE/PHD"/>
</dbReference>
<dbReference type="PROSITE" id="PS51805">
    <property type="entry name" value="EPHD"/>
    <property type="match status" value="1"/>
</dbReference>
<dbReference type="RefSeq" id="XP_003058381.1">
    <property type="nucleotide sequence ID" value="XM_003058335.1"/>
</dbReference>
<dbReference type="STRING" id="564608.C1MST8"/>
<feature type="non-terminal residue" evidence="7">
    <location>
        <position position="1"/>
    </location>
</feature>
<keyword evidence="5" id="KW-0539">Nucleus</keyword>
<dbReference type="InterPro" id="IPR051188">
    <property type="entry name" value="PHD-type_Zinc_Finger"/>
</dbReference>
<dbReference type="EMBL" id="GG663739">
    <property type="protein sequence ID" value="EEH56836.1"/>
    <property type="molecule type" value="Genomic_DNA"/>
</dbReference>
<dbReference type="Gene3D" id="3.30.40.10">
    <property type="entry name" value="Zinc/RING finger domain, C3HC4 (zinc finger)"/>
    <property type="match status" value="1"/>
</dbReference>
<dbReference type="GeneID" id="9684176"/>
<dbReference type="GO" id="GO:0008270">
    <property type="term" value="F:zinc ion binding"/>
    <property type="evidence" value="ECO:0007669"/>
    <property type="project" value="UniProtKB-KW"/>
</dbReference>
<dbReference type="AlphaFoldDB" id="C1MST8"/>
<gene>
    <name evidence="7" type="ORF">MICPUCDRAFT_16829</name>
</gene>
<dbReference type="InterPro" id="IPR034732">
    <property type="entry name" value="EPHD"/>
</dbReference>
<comment type="subcellular location">
    <subcellularLocation>
        <location evidence="1">Nucleus</location>
    </subcellularLocation>
</comment>
<dbReference type="GO" id="GO:0005634">
    <property type="term" value="C:nucleus"/>
    <property type="evidence" value="ECO:0007669"/>
    <property type="project" value="UniProtKB-SubCell"/>
</dbReference>
<sequence length="105" mass="11981">RPCALCRQRLEGTQPSEIECELTSLARGDVTLAHKDCFLYAPRTVYADENEYEFGAGRRMAKNIRAEAQRAKRLKCHACKKTGACTGCFYDECPWSFHVPCARRF</sequence>
<evidence type="ECO:0000256" key="1">
    <source>
        <dbReference type="ARBA" id="ARBA00004123"/>
    </source>
</evidence>
<protein>
    <submittedName>
        <fullName evidence="7">Predicted protein</fullName>
    </submittedName>
</protein>
<keyword evidence="2" id="KW-0479">Metal-binding</keyword>
<dbReference type="PANTHER" id="PTHR12420:SF4">
    <property type="entry name" value="PHD FINGER PROTEIN 11"/>
    <property type="match status" value="1"/>
</dbReference>
<evidence type="ECO:0000256" key="4">
    <source>
        <dbReference type="ARBA" id="ARBA00022833"/>
    </source>
</evidence>
<dbReference type="OrthoDB" id="512616at2759"/>
<organism evidence="8">
    <name type="scientific">Micromonas pusilla (strain CCMP1545)</name>
    <name type="common">Picoplanktonic green alga</name>
    <dbReference type="NCBI Taxonomy" id="564608"/>
    <lineage>
        <taxon>Eukaryota</taxon>
        <taxon>Viridiplantae</taxon>
        <taxon>Chlorophyta</taxon>
        <taxon>Mamiellophyceae</taxon>
        <taxon>Mamiellales</taxon>
        <taxon>Mamiellaceae</taxon>
        <taxon>Micromonas</taxon>
    </lineage>
</organism>
<feature type="domain" description="PHD-type" evidence="6">
    <location>
        <begin position="1"/>
        <end position="105"/>
    </location>
</feature>
<accession>C1MST8</accession>
<evidence type="ECO:0000313" key="7">
    <source>
        <dbReference type="EMBL" id="EEH56836.1"/>
    </source>
</evidence>
<keyword evidence="8" id="KW-1185">Reference proteome</keyword>
<dbReference type="PANTHER" id="PTHR12420">
    <property type="entry name" value="PHD FINGER PROTEIN"/>
    <property type="match status" value="1"/>
</dbReference>
<evidence type="ECO:0000256" key="3">
    <source>
        <dbReference type="ARBA" id="ARBA00022771"/>
    </source>
</evidence>
<dbReference type="Pfam" id="PF13771">
    <property type="entry name" value="zf-HC5HC2H"/>
    <property type="match status" value="1"/>
</dbReference>